<feature type="transmembrane region" description="Helical" evidence="8">
    <location>
        <begin position="105"/>
        <end position="123"/>
    </location>
</feature>
<evidence type="ECO:0000313" key="10">
    <source>
        <dbReference type="EMBL" id="AGZ46312.1"/>
    </source>
</evidence>
<gene>
    <name evidence="10" type="ORF">AFR_40290</name>
</gene>
<dbReference type="InterPro" id="IPR011701">
    <property type="entry name" value="MFS"/>
</dbReference>
<evidence type="ECO:0000256" key="7">
    <source>
        <dbReference type="SAM" id="MobiDB-lite"/>
    </source>
</evidence>
<feature type="transmembrane region" description="Helical" evidence="8">
    <location>
        <begin position="52"/>
        <end position="73"/>
    </location>
</feature>
<feature type="transmembrane region" description="Helical" evidence="8">
    <location>
        <begin position="144"/>
        <end position="162"/>
    </location>
</feature>
<evidence type="ECO:0000256" key="8">
    <source>
        <dbReference type="SAM" id="Phobius"/>
    </source>
</evidence>
<keyword evidence="5 8" id="KW-1133">Transmembrane helix</keyword>
<feature type="compositionally biased region" description="Low complexity" evidence="7">
    <location>
        <begin position="413"/>
        <end position="428"/>
    </location>
</feature>
<dbReference type="InterPro" id="IPR036259">
    <property type="entry name" value="MFS_trans_sf"/>
</dbReference>
<accession>U5WBE8</accession>
<keyword evidence="6 8" id="KW-0472">Membrane</keyword>
<sequence>MRRWLQQATGGLPRQFWFLWTGTLINRLGSFVIIYLAIYLTQQLDFSQSQAGLVLGAYGVGGAVGTMTGGVLADRWGRRPTLLTAQFGAAALMLGLGFAQGFWQLVAGALLLGLFAEGVRPAFQAMMIDIVPDRDRLRAYSLNYWAINLGFASAAVLAGFAAQFDYLLLFVVDAGTTLITALISLIFLAETRPSGTRGVPRTKGAPGLGTVFRDRVFLIFLGLNFFVVLIIMQHMSTLPIAMSADGLGPATFGWVIAVNGIMIVAGQLFVPKLIGGHDRSRVLALATLIIGVGFGLNAFAGAAALYVLSVVIWTLGEMLQTPSNSALVAELSPAALRGRYQGVNSLSWSAGSALAPIVGGFVQQHLGSTALWLGCAAIGVVVAAGQIFSGPSRERRVTALRAALPATDRLAEPEIAAAGPEAEPVAAPGTRPATTAEEPAVSPAATEQAHPEDVTPPEITLKVPARD</sequence>
<feature type="transmembrane region" description="Helical" evidence="8">
    <location>
        <begin position="168"/>
        <end position="189"/>
    </location>
</feature>
<dbReference type="RefSeq" id="WP_023562644.1">
    <property type="nucleotide sequence ID" value="NC_022657.1"/>
</dbReference>
<keyword evidence="11" id="KW-1185">Reference proteome</keyword>
<evidence type="ECO:0000313" key="11">
    <source>
        <dbReference type="Proteomes" id="UP000017746"/>
    </source>
</evidence>
<dbReference type="InterPro" id="IPR050171">
    <property type="entry name" value="MFS_Transporters"/>
</dbReference>
<evidence type="ECO:0000259" key="9">
    <source>
        <dbReference type="PROSITE" id="PS50850"/>
    </source>
</evidence>
<keyword evidence="3" id="KW-1003">Cell membrane</keyword>
<feature type="transmembrane region" description="Helical" evidence="8">
    <location>
        <begin position="210"/>
        <end position="232"/>
    </location>
</feature>
<evidence type="ECO:0000256" key="4">
    <source>
        <dbReference type="ARBA" id="ARBA00022692"/>
    </source>
</evidence>
<dbReference type="Pfam" id="PF07690">
    <property type="entry name" value="MFS_1"/>
    <property type="match status" value="1"/>
</dbReference>
<dbReference type="Proteomes" id="UP000017746">
    <property type="component" value="Chromosome"/>
</dbReference>
<feature type="transmembrane region" description="Helical" evidence="8">
    <location>
        <begin position="370"/>
        <end position="388"/>
    </location>
</feature>
<keyword evidence="4 8" id="KW-0812">Transmembrane</keyword>
<evidence type="ECO:0000256" key="6">
    <source>
        <dbReference type="ARBA" id="ARBA00023136"/>
    </source>
</evidence>
<dbReference type="PROSITE" id="PS50850">
    <property type="entry name" value="MFS"/>
    <property type="match status" value="1"/>
</dbReference>
<dbReference type="PANTHER" id="PTHR23517:SF2">
    <property type="entry name" value="MULTIDRUG RESISTANCE PROTEIN MDTH"/>
    <property type="match status" value="1"/>
</dbReference>
<organism evidence="10 11">
    <name type="scientific">Actinoplanes friuliensis DSM 7358</name>
    <dbReference type="NCBI Taxonomy" id="1246995"/>
    <lineage>
        <taxon>Bacteria</taxon>
        <taxon>Bacillati</taxon>
        <taxon>Actinomycetota</taxon>
        <taxon>Actinomycetes</taxon>
        <taxon>Micromonosporales</taxon>
        <taxon>Micromonosporaceae</taxon>
        <taxon>Actinoplanes</taxon>
    </lineage>
</organism>
<dbReference type="GO" id="GO:0022857">
    <property type="term" value="F:transmembrane transporter activity"/>
    <property type="evidence" value="ECO:0007669"/>
    <property type="project" value="InterPro"/>
</dbReference>
<dbReference type="GO" id="GO:0005886">
    <property type="term" value="C:plasma membrane"/>
    <property type="evidence" value="ECO:0007669"/>
    <property type="project" value="UniProtKB-SubCell"/>
</dbReference>
<evidence type="ECO:0000256" key="1">
    <source>
        <dbReference type="ARBA" id="ARBA00004651"/>
    </source>
</evidence>
<feature type="transmembrane region" description="Helical" evidence="8">
    <location>
        <begin position="282"/>
        <end position="315"/>
    </location>
</feature>
<evidence type="ECO:0000256" key="3">
    <source>
        <dbReference type="ARBA" id="ARBA00022475"/>
    </source>
</evidence>
<dbReference type="PROSITE" id="PS00216">
    <property type="entry name" value="SUGAR_TRANSPORT_1"/>
    <property type="match status" value="1"/>
</dbReference>
<reference evidence="10 11" key="1">
    <citation type="journal article" date="2014" name="J. Biotechnol.">
        <title>Complete genome sequence of the actinobacterium Actinoplanes friuliensis HAG 010964, producer of the lipopeptide antibiotic friulimycin.</title>
        <authorList>
            <person name="Ruckert C."/>
            <person name="Szczepanowski R."/>
            <person name="Albersmeier A."/>
            <person name="Goesmann A."/>
            <person name="Fischer N."/>
            <person name="Steinkamper A."/>
            <person name="Puhler A."/>
            <person name="Biener R."/>
            <person name="Schwartz D."/>
            <person name="Kalinowski J."/>
        </authorList>
    </citation>
    <scope>NUCLEOTIDE SEQUENCE [LARGE SCALE GENOMIC DNA]</scope>
    <source>
        <strain evidence="10 11">DSM 7358</strain>
    </source>
</reference>
<proteinExistence type="predicted"/>
<dbReference type="STRING" id="1246995.AFR_40290"/>
<dbReference type="KEGG" id="afs:AFR_40290"/>
<dbReference type="CDD" id="cd17329">
    <property type="entry name" value="MFS_MdtH_MDR_like"/>
    <property type="match status" value="1"/>
</dbReference>
<dbReference type="eggNOG" id="COG2814">
    <property type="taxonomic scope" value="Bacteria"/>
</dbReference>
<keyword evidence="2" id="KW-0813">Transport</keyword>
<dbReference type="EMBL" id="CP006272">
    <property type="protein sequence ID" value="AGZ46312.1"/>
    <property type="molecule type" value="Genomic_DNA"/>
</dbReference>
<dbReference type="Gene3D" id="1.20.1250.20">
    <property type="entry name" value="MFS general substrate transporter like domains"/>
    <property type="match status" value="1"/>
</dbReference>
<feature type="transmembrane region" description="Helical" evidence="8">
    <location>
        <begin position="80"/>
        <end position="99"/>
    </location>
</feature>
<dbReference type="PANTHER" id="PTHR23517">
    <property type="entry name" value="RESISTANCE PROTEIN MDTM, PUTATIVE-RELATED-RELATED"/>
    <property type="match status" value="1"/>
</dbReference>
<feature type="transmembrane region" description="Helical" evidence="8">
    <location>
        <begin position="16"/>
        <end position="40"/>
    </location>
</feature>
<dbReference type="PATRIC" id="fig|1246995.3.peg.8154"/>
<evidence type="ECO:0000256" key="2">
    <source>
        <dbReference type="ARBA" id="ARBA00022448"/>
    </source>
</evidence>
<comment type="subcellular location">
    <subcellularLocation>
        <location evidence="1">Cell membrane</location>
        <topology evidence="1">Multi-pass membrane protein</topology>
    </subcellularLocation>
</comment>
<name>U5WBE8_9ACTN</name>
<protein>
    <submittedName>
        <fullName evidence="10">Major facilitator superfamily protein</fullName>
    </submittedName>
</protein>
<feature type="region of interest" description="Disordered" evidence="7">
    <location>
        <begin position="411"/>
        <end position="467"/>
    </location>
</feature>
<dbReference type="InterPro" id="IPR020846">
    <property type="entry name" value="MFS_dom"/>
</dbReference>
<dbReference type="AlphaFoldDB" id="U5WBE8"/>
<dbReference type="SUPFAM" id="SSF103473">
    <property type="entry name" value="MFS general substrate transporter"/>
    <property type="match status" value="1"/>
</dbReference>
<dbReference type="OrthoDB" id="5379144at2"/>
<dbReference type="HOGENOM" id="CLU_001265_60_4_11"/>
<feature type="transmembrane region" description="Helical" evidence="8">
    <location>
        <begin position="252"/>
        <end position="270"/>
    </location>
</feature>
<dbReference type="InterPro" id="IPR005829">
    <property type="entry name" value="Sugar_transporter_CS"/>
</dbReference>
<feature type="domain" description="Major facilitator superfamily (MFS) profile" evidence="9">
    <location>
        <begin position="15"/>
        <end position="394"/>
    </location>
</feature>
<evidence type="ECO:0000256" key="5">
    <source>
        <dbReference type="ARBA" id="ARBA00022989"/>
    </source>
</evidence>